<reference evidence="3" key="1">
    <citation type="submission" date="2020-05" db="EMBL/GenBank/DDBJ databases">
        <authorList>
            <person name="Zeng H."/>
            <person name="Chan Y.K."/>
            <person name="Watt R.M."/>
        </authorList>
    </citation>
    <scope>NUCLEOTIDE SEQUENCE</scope>
    <source>
        <strain evidence="3">ATCC 700773</strain>
    </source>
</reference>
<dbReference type="PANTHER" id="PTHR43358">
    <property type="entry name" value="ALPHA/BETA-HYDROLASE"/>
    <property type="match status" value="1"/>
</dbReference>
<dbReference type="InterPro" id="IPR022742">
    <property type="entry name" value="Hydrolase_4"/>
</dbReference>
<gene>
    <name evidence="3" type="ORF">HRI96_07875</name>
</gene>
<dbReference type="Proteomes" id="UP000671995">
    <property type="component" value="Chromosome"/>
</dbReference>
<feature type="domain" description="Serine aminopeptidase S33" evidence="2">
    <location>
        <begin position="93"/>
        <end position="200"/>
    </location>
</feature>
<feature type="transmembrane region" description="Helical" evidence="1">
    <location>
        <begin position="6"/>
        <end position="28"/>
    </location>
</feature>
<sequence>MDKGNMKGIIILAFVYIALGTVITSVMINRYFKRPQKGWDDPSLDSAGSRSPYIDEIKKSQEWLSRQDCEQVRIKSFDGLTLAATLLTNPQQNKKETVILMHGYKSLASFDFAGIYEYFYGEGYNVLLCDQRTHGNSEGTYITLGIKERYDCLSWIDCVNTRFGTDDSVWLFGVSMGAATVLMAAGHELPPNVKGIIADCGFTSPGKILELGLKNQYHLPAALFMPFINLEIRIFCGYDPYSYSTLAALSPHEKKSQTPLAGGLNKNTGTNNVKILFVHGTKDNFVPLTMSEENFAAFTGHKVFLKTGAEHAASFLCDRELYVKALKDFMQ</sequence>
<dbReference type="GO" id="GO:0016787">
    <property type="term" value="F:hydrolase activity"/>
    <property type="evidence" value="ECO:0007669"/>
    <property type="project" value="UniProtKB-KW"/>
</dbReference>
<organism evidence="3 4">
    <name type="scientific">Treponema parvum</name>
    <dbReference type="NCBI Taxonomy" id="138851"/>
    <lineage>
        <taxon>Bacteria</taxon>
        <taxon>Pseudomonadati</taxon>
        <taxon>Spirochaetota</taxon>
        <taxon>Spirochaetia</taxon>
        <taxon>Spirochaetales</taxon>
        <taxon>Treponemataceae</taxon>
        <taxon>Treponema</taxon>
    </lineage>
</organism>
<dbReference type="PANTHER" id="PTHR43358:SF4">
    <property type="entry name" value="ALPHA_BETA HYDROLASE FOLD-1 DOMAIN-CONTAINING PROTEIN"/>
    <property type="match status" value="1"/>
</dbReference>
<name>A0A975ICW2_9SPIR</name>
<protein>
    <submittedName>
        <fullName evidence="3">Alpha/beta hydrolase</fullName>
    </submittedName>
</protein>
<dbReference type="InterPro" id="IPR000073">
    <property type="entry name" value="AB_hydrolase_1"/>
</dbReference>
<keyword evidence="1" id="KW-0812">Transmembrane</keyword>
<accession>A0A975ICW2</accession>
<evidence type="ECO:0000313" key="4">
    <source>
        <dbReference type="Proteomes" id="UP000671995"/>
    </source>
</evidence>
<keyword evidence="1" id="KW-1133">Transmembrane helix</keyword>
<dbReference type="Pfam" id="PF12146">
    <property type="entry name" value="Hydrolase_4"/>
    <property type="match status" value="1"/>
</dbReference>
<reference evidence="3" key="2">
    <citation type="journal article" date="2021" name="Microbiol. Resour. Announc.">
        <title>Complete Genome Sequences of Three Human Oral Treponema parvum Isolates.</title>
        <authorList>
            <person name="Zeng H."/>
            <person name="Watt R.M."/>
        </authorList>
    </citation>
    <scope>NUCLEOTIDE SEQUENCE</scope>
    <source>
        <strain evidence="3">ATCC 700773</strain>
    </source>
</reference>
<evidence type="ECO:0000313" key="3">
    <source>
        <dbReference type="EMBL" id="QTQ12118.1"/>
    </source>
</evidence>
<evidence type="ECO:0000259" key="2">
    <source>
        <dbReference type="Pfam" id="PF12146"/>
    </source>
</evidence>
<dbReference type="SUPFAM" id="SSF53474">
    <property type="entry name" value="alpha/beta-Hydrolases"/>
    <property type="match status" value="1"/>
</dbReference>
<dbReference type="InterPro" id="IPR029058">
    <property type="entry name" value="AB_hydrolase_fold"/>
</dbReference>
<dbReference type="Gene3D" id="3.40.50.1820">
    <property type="entry name" value="alpha/beta hydrolase"/>
    <property type="match status" value="1"/>
</dbReference>
<evidence type="ECO:0000256" key="1">
    <source>
        <dbReference type="SAM" id="Phobius"/>
    </source>
</evidence>
<dbReference type="PRINTS" id="PR00111">
    <property type="entry name" value="ABHYDROLASE"/>
</dbReference>
<dbReference type="AlphaFoldDB" id="A0A975ICW2"/>
<dbReference type="RefSeq" id="WP_210116832.1">
    <property type="nucleotide sequence ID" value="NZ_CP054257.1"/>
</dbReference>
<keyword evidence="3" id="KW-0378">Hydrolase</keyword>
<proteinExistence type="predicted"/>
<keyword evidence="1" id="KW-0472">Membrane</keyword>
<dbReference type="InterPro" id="IPR052920">
    <property type="entry name" value="DNA-binding_regulatory"/>
</dbReference>
<dbReference type="EMBL" id="CP054257">
    <property type="protein sequence ID" value="QTQ12118.1"/>
    <property type="molecule type" value="Genomic_DNA"/>
</dbReference>